<dbReference type="Gene3D" id="3.40.50.850">
    <property type="entry name" value="Isochorismatase-like"/>
    <property type="match status" value="1"/>
</dbReference>
<organism evidence="9 10">
    <name type="scientific">Heterodermia speciosa</name>
    <dbReference type="NCBI Taxonomy" id="116794"/>
    <lineage>
        <taxon>Eukaryota</taxon>
        <taxon>Fungi</taxon>
        <taxon>Dikarya</taxon>
        <taxon>Ascomycota</taxon>
        <taxon>Pezizomycotina</taxon>
        <taxon>Lecanoromycetes</taxon>
        <taxon>OSLEUM clade</taxon>
        <taxon>Lecanoromycetidae</taxon>
        <taxon>Caliciales</taxon>
        <taxon>Physciaceae</taxon>
        <taxon>Heterodermia</taxon>
    </lineage>
</organism>
<keyword evidence="4" id="KW-0378">Hydrolase</keyword>
<dbReference type="PANTHER" id="PTHR11080:SF2">
    <property type="entry name" value="LD05707P"/>
    <property type="match status" value="1"/>
</dbReference>
<dbReference type="Pfam" id="PF00857">
    <property type="entry name" value="Isochorismatase"/>
    <property type="match status" value="1"/>
</dbReference>
<dbReference type="InterPro" id="IPR000868">
    <property type="entry name" value="Isochorismatase-like_dom"/>
</dbReference>
<evidence type="ECO:0000256" key="3">
    <source>
        <dbReference type="ARBA" id="ARBA00022723"/>
    </source>
</evidence>
<comment type="caution">
    <text evidence="9">The sequence shown here is derived from an EMBL/GenBank/DDBJ whole genome shotgun (WGS) entry which is preliminary data.</text>
</comment>
<gene>
    <name evidence="9" type="primary">PNC1</name>
    <name evidence="9" type="ORF">HETSPECPRED_001319</name>
</gene>
<dbReference type="EC" id="3.5.1.19" evidence="6"/>
<keyword evidence="2" id="KW-0662">Pyridine nucleotide biosynthesis</keyword>
<evidence type="ECO:0000256" key="4">
    <source>
        <dbReference type="ARBA" id="ARBA00022801"/>
    </source>
</evidence>
<accession>A0A8H3EX75</accession>
<reference evidence="9" key="1">
    <citation type="submission" date="2021-03" db="EMBL/GenBank/DDBJ databases">
        <authorList>
            <person name="Tagirdzhanova G."/>
        </authorList>
    </citation>
    <scope>NUCLEOTIDE SEQUENCE</scope>
</reference>
<evidence type="ECO:0000256" key="2">
    <source>
        <dbReference type="ARBA" id="ARBA00022642"/>
    </source>
</evidence>
<comment type="pathway">
    <text evidence="5">Cofactor biosynthesis; nicotinate biosynthesis; nicotinate from nicotinamide: step 1/1.</text>
</comment>
<evidence type="ECO:0000313" key="9">
    <source>
        <dbReference type="EMBL" id="CAF9913079.1"/>
    </source>
</evidence>
<dbReference type="InterPro" id="IPR052347">
    <property type="entry name" value="Isochorismatase_Nicotinamidase"/>
</dbReference>
<name>A0A8H3EX75_9LECA</name>
<dbReference type="AlphaFoldDB" id="A0A8H3EX75"/>
<comment type="similarity">
    <text evidence="1">Belongs to the isochorismatase family.</text>
</comment>
<evidence type="ECO:0000313" key="10">
    <source>
        <dbReference type="Proteomes" id="UP000664521"/>
    </source>
</evidence>
<dbReference type="GO" id="GO:0008936">
    <property type="term" value="F:nicotinamidase activity"/>
    <property type="evidence" value="ECO:0007669"/>
    <property type="project" value="UniProtKB-EC"/>
</dbReference>
<dbReference type="GO" id="GO:0019363">
    <property type="term" value="P:pyridine nucleotide biosynthetic process"/>
    <property type="evidence" value="ECO:0007669"/>
    <property type="project" value="UniProtKB-KW"/>
</dbReference>
<dbReference type="GO" id="GO:0046872">
    <property type="term" value="F:metal ion binding"/>
    <property type="evidence" value="ECO:0007669"/>
    <property type="project" value="UniProtKB-KW"/>
</dbReference>
<evidence type="ECO:0000256" key="1">
    <source>
        <dbReference type="ARBA" id="ARBA00006336"/>
    </source>
</evidence>
<keyword evidence="3" id="KW-0479">Metal-binding</keyword>
<dbReference type="InterPro" id="IPR036380">
    <property type="entry name" value="Isochorismatase-like_sf"/>
</dbReference>
<dbReference type="EMBL" id="CAJPDS010000012">
    <property type="protein sequence ID" value="CAF9913079.1"/>
    <property type="molecule type" value="Genomic_DNA"/>
</dbReference>
<proteinExistence type="inferred from homology"/>
<sequence>MALAKPDIKRTALIVVDVQEDFCPPSGSLAVSGGRDIAPAINELLSLPFALKIATKDWHPSDHVSFDTSHRSPDIKPFVSKITIHNPDDVSESLEIPIWPVHCVQGTKGAEIISELDVSKLDHIVEKGRDKRVEMFSAFSTCFGTKSNAASHDLASLLRQANITNVFLTGLAGDFCVRSTAMDANKEKFKVYIIHEAVRSIDSSEAGWGVVQGEMVGKGIDIISIRGPEMSGFWTVQD</sequence>
<dbReference type="SUPFAM" id="SSF52499">
    <property type="entry name" value="Isochorismatase-like hydrolases"/>
    <property type="match status" value="1"/>
</dbReference>
<dbReference type="Proteomes" id="UP000664521">
    <property type="component" value="Unassembled WGS sequence"/>
</dbReference>
<feature type="domain" description="Isochorismatase-like" evidence="8">
    <location>
        <begin position="11"/>
        <end position="204"/>
    </location>
</feature>
<dbReference type="PANTHER" id="PTHR11080">
    <property type="entry name" value="PYRAZINAMIDASE/NICOTINAMIDASE"/>
    <property type="match status" value="1"/>
</dbReference>
<evidence type="ECO:0000256" key="6">
    <source>
        <dbReference type="ARBA" id="ARBA00039017"/>
    </source>
</evidence>
<evidence type="ECO:0000256" key="5">
    <source>
        <dbReference type="ARBA" id="ARBA00037900"/>
    </source>
</evidence>
<evidence type="ECO:0000259" key="8">
    <source>
        <dbReference type="Pfam" id="PF00857"/>
    </source>
</evidence>
<dbReference type="OrthoDB" id="3341310at2759"/>
<keyword evidence="10" id="KW-1185">Reference proteome</keyword>
<protein>
    <recommendedName>
        <fullName evidence="6">nicotinamidase</fullName>
        <ecNumber evidence="6">3.5.1.19</ecNumber>
    </recommendedName>
    <alternativeName>
        <fullName evidence="7">Nicotinamide deamidase</fullName>
    </alternativeName>
</protein>
<evidence type="ECO:0000256" key="7">
    <source>
        <dbReference type="ARBA" id="ARBA00043224"/>
    </source>
</evidence>